<sequence>MRYTNTFIETQFLTSVDKALARVKTILDTTRHPQLAHEDEDHKYDDKYALSEFLVNTSIAAKLNALERLGLDGEKLQRVLSWVYDEKQSVTLRLEAEDTCSFLKENIVSVRSNIEHEVETTVQRTSFLGLGGERTDTISTKVITKIKEHHWKVGVQHRLLIYKGSNPENCIELQSRNVSTVIIIAAGQATGASPSQKLISPLAERTSHRPIEMNLTWMLQRISPKEQQCQFYIDRTKPSCKTPRRNENVDEAVQFEHELQLWAQRVSTFYLTRVQNGIQNRHRPASPTEDGTGNKGPDLGSITDETIFAPVIPLLEKGLVLSLGDLAAFLEEQNRSLQASIADTSKSFPPSQLMRLVSNLEATTYLLCKHLSTIVKQTVEGLDYVENMLKKQLVQAIGKEVNEKEFEEYIRYHHKKLFGDNYAPIPFTYAIRRPDHYPDGMLSIENIDSQIDPVYTWVRKMPDTGRPSMFVPINAATSVELRGGCFLHGWLQHRFESSPVEPSFQLAARARQFSSFLLIIGNMMGPNQLNPKNAIILQNKDELLIPLITNVLPSAKDFKDAIASLSPEQQDFAKSFRSMQLESSVFGVCVIQLKPQLERLLGLPDDALTKEIQLTQDLMSLFIDYQIPSDLLSLQHASTTPSTDAEKVALVKEYVKAVTDVIAAEKKKQLDEETLKADMRTEMMHKQTGGHADSVGQGEMYIRSDGKKVRRVRKLMAAPMMMQPDFAPQMAMSCIAPPPQSVPGESATAYDSMDVQVGADAEQKTPSTNLTNPFQGEADVTNDFTSIPRILDQKLEVLDKDNALHSTVIKASELWTRKRQQNLLVSPETYTLTSSDLDSEKTKAFDLLDAISRSGTLPIDCSELHVVIAVSHCFENTVMGTVVQDNVNPILKVEKSSMLLASTIHAELPNELLAHENDIARLKGAFPELMDA</sequence>
<dbReference type="OrthoDB" id="422042at2759"/>
<proteinExistence type="predicted"/>
<comment type="caution">
    <text evidence="2">The sequence shown here is derived from an EMBL/GenBank/DDBJ whole genome shotgun (WGS) entry which is preliminary data.</text>
</comment>
<protein>
    <submittedName>
        <fullName evidence="2">Uncharacterized protein</fullName>
    </submittedName>
</protein>
<dbReference type="Proteomes" id="UP000198406">
    <property type="component" value="Unassembled WGS sequence"/>
</dbReference>
<organism evidence="2 3">
    <name type="scientific">Fistulifera solaris</name>
    <name type="common">Oleaginous diatom</name>
    <dbReference type="NCBI Taxonomy" id="1519565"/>
    <lineage>
        <taxon>Eukaryota</taxon>
        <taxon>Sar</taxon>
        <taxon>Stramenopiles</taxon>
        <taxon>Ochrophyta</taxon>
        <taxon>Bacillariophyta</taxon>
        <taxon>Bacillariophyceae</taxon>
        <taxon>Bacillariophycidae</taxon>
        <taxon>Naviculales</taxon>
        <taxon>Naviculaceae</taxon>
        <taxon>Fistulifera</taxon>
    </lineage>
</organism>
<evidence type="ECO:0000256" key="1">
    <source>
        <dbReference type="SAM" id="MobiDB-lite"/>
    </source>
</evidence>
<gene>
    <name evidence="2" type="ORF">FisN_5Hh025</name>
</gene>
<accession>A0A1Z5JU52</accession>
<dbReference type="EMBL" id="BDSP01000117">
    <property type="protein sequence ID" value="GAX17382.1"/>
    <property type="molecule type" value="Genomic_DNA"/>
</dbReference>
<dbReference type="InParanoid" id="A0A1Z5JU52"/>
<reference evidence="2 3" key="1">
    <citation type="journal article" date="2015" name="Plant Cell">
        <title>Oil accumulation by the oleaginous diatom Fistulifera solaris as revealed by the genome and transcriptome.</title>
        <authorList>
            <person name="Tanaka T."/>
            <person name="Maeda Y."/>
            <person name="Veluchamy A."/>
            <person name="Tanaka M."/>
            <person name="Abida H."/>
            <person name="Marechal E."/>
            <person name="Bowler C."/>
            <person name="Muto M."/>
            <person name="Sunaga Y."/>
            <person name="Tanaka M."/>
            <person name="Yoshino T."/>
            <person name="Taniguchi T."/>
            <person name="Fukuda Y."/>
            <person name="Nemoto M."/>
            <person name="Matsumoto M."/>
            <person name="Wong P.S."/>
            <person name="Aburatani S."/>
            <person name="Fujibuchi W."/>
        </authorList>
    </citation>
    <scope>NUCLEOTIDE SEQUENCE [LARGE SCALE GENOMIC DNA]</scope>
    <source>
        <strain evidence="2 3">JPCC DA0580</strain>
    </source>
</reference>
<evidence type="ECO:0000313" key="2">
    <source>
        <dbReference type="EMBL" id="GAX17382.1"/>
    </source>
</evidence>
<feature type="region of interest" description="Disordered" evidence="1">
    <location>
        <begin position="279"/>
        <end position="299"/>
    </location>
</feature>
<name>A0A1Z5JU52_FISSO</name>
<keyword evidence="3" id="KW-1185">Reference proteome</keyword>
<dbReference type="AlphaFoldDB" id="A0A1Z5JU52"/>
<evidence type="ECO:0000313" key="3">
    <source>
        <dbReference type="Proteomes" id="UP000198406"/>
    </source>
</evidence>